<evidence type="ECO:0000313" key="2">
    <source>
        <dbReference type="Proteomes" id="UP000293925"/>
    </source>
</evidence>
<name>A0A4R0Q0W9_9SPHI</name>
<accession>A0A4R0Q0W9</accession>
<dbReference type="EMBL" id="SJSO01000003">
    <property type="protein sequence ID" value="TCD28616.1"/>
    <property type="molecule type" value="Genomic_DNA"/>
</dbReference>
<organism evidence="1 2">
    <name type="scientific">Pedobacter psychrodurus</name>
    <dbReference type="NCBI Taxonomy" id="2530456"/>
    <lineage>
        <taxon>Bacteria</taxon>
        <taxon>Pseudomonadati</taxon>
        <taxon>Bacteroidota</taxon>
        <taxon>Sphingobacteriia</taxon>
        <taxon>Sphingobacteriales</taxon>
        <taxon>Sphingobacteriaceae</taxon>
        <taxon>Pedobacter</taxon>
    </lineage>
</organism>
<dbReference type="OrthoDB" id="771285at2"/>
<comment type="caution">
    <text evidence="1">The sequence shown here is derived from an EMBL/GenBank/DDBJ whole genome shotgun (WGS) entry which is preliminary data.</text>
</comment>
<proteinExistence type="predicted"/>
<dbReference type="Proteomes" id="UP000293925">
    <property type="component" value="Unassembled WGS sequence"/>
</dbReference>
<keyword evidence="2" id="KW-1185">Reference proteome</keyword>
<dbReference type="RefSeq" id="WP_131527646.1">
    <property type="nucleotide sequence ID" value="NZ_SJSO01000003.1"/>
</dbReference>
<sequence>MVKKLHVLGLLILIYSSCKEKPPFQPDYENAVGSVISSENCRSIHSQNAWLVQFAEPIAGNKTYGEDIIYNGKVYSNVVKTYQLRDSAKVVGKRYLFEFYLDGKSPQQECDATDPVNFNITKIRLKNIIGIAN</sequence>
<gene>
    <name evidence="1" type="ORF">EZ456_04300</name>
</gene>
<evidence type="ECO:0000313" key="1">
    <source>
        <dbReference type="EMBL" id="TCD28616.1"/>
    </source>
</evidence>
<dbReference type="AlphaFoldDB" id="A0A4R0Q0W9"/>
<reference evidence="1 2" key="1">
    <citation type="submission" date="2019-02" db="EMBL/GenBank/DDBJ databases">
        <title>Pedobacter sp. RP-3-21 sp. nov., isolated from Arctic soil.</title>
        <authorList>
            <person name="Dahal R.H."/>
        </authorList>
    </citation>
    <scope>NUCLEOTIDE SEQUENCE [LARGE SCALE GENOMIC DNA]</scope>
    <source>
        <strain evidence="1 2">RP-3-21</strain>
    </source>
</reference>
<protein>
    <submittedName>
        <fullName evidence="1">Uncharacterized protein</fullName>
    </submittedName>
</protein>